<dbReference type="InterPro" id="IPR001452">
    <property type="entry name" value="SH3_domain"/>
</dbReference>
<dbReference type="Gene3D" id="2.30.30.40">
    <property type="entry name" value="SH3 Domains"/>
    <property type="match status" value="4"/>
</dbReference>
<feature type="region of interest" description="Disordered" evidence="6">
    <location>
        <begin position="276"/>
        <end position="329"/>
    </location>
</feature>
<name>A0ABD0JHX6_9CAEN</name>
<proteinExistence type="predicted"/>
<feature type="compositionally biased region" description="Polar residues" evidence="6">
    <location>
        <begin position="276"/>
        <end position="293"/>
    </location>
</feature>
<feature type="region of interest" description="Disordered" evidence="6">
    <location>
        <begin position="235"/>
        <end position="263"/>
    </location>
</feature>
<feature type="compositionally biased region" description="Polar residues" evidence="6">
    <location>
        <begin position="1282"/>
        <end position="1293"/>
    </location>
</feature>
<feature type="non-terminal residue" evidence="9">
    <location>
        <position position="1"/>
    </location>
</feature>
<feature type="region of interest" description="Disordered" evidence="6">
    <location>
        <begin position="587"/>
        <end position="623"/>
    </location>
</feature>
<accession>A0ABD0JHX6</accession>
<feature type="compositionally biased region" description="Polar residues" evidence="6">
    <location>
        <begin position="1383"/>
        <end position="1395"/>
    </location>
</feature>
<feature type="domain" description="SH3" evidence="8">
    <location>
        <begin position="688"/>
        <end position="749"/>
    </location>
</feature>
<feature type="compositionally biased region" description="Low complexity" evidence="6">
    <location>
        <begin position="1254"/>
        <end position="1270"/>
    </location>
</feature>
<organism evidence="9 10">
    <name type="scientific">Batillaria attramentaria</name>
    <dbReference type="NCBI Taxonomy" id="370345"/>
    <lineage>
        <taxon>Eukaryota</taxon>
        <taxon>Metazoa</taxon>
        <taxon>Spiralia</taxon>
        <taxon>Lophotrochozoa</taxon>
        <taxon>Mollusca</taxon>
        <taxon>Gastropoda</taxon>
        <taxon>Caenogastropoda</taxon>
        <taxon>Sorbeoconcha</taxon>
        <taxon>Cerithioidea</taxon>
        <taxon>Batillariidae</taxon>
        <taxon>Batillaria</taxon>
    </lineage>
</organism>
<dbReference type="Pfam" id="PF07653">
    <property type="entry name" value="SH3_2"/>
    <property type="match status" value="1"/>
</dbReference>
<evidence type="ECO:0000259" key="8">
    <source>
        <dbReference type="PROSITE" id="PS50002"/>
    </source>
</evidence>
<dbReference type="Proteomes" id="UP001519460">
    <property type="component" value="Unassembled WGS sequence"/>
</dbReference>
<feature type="compositionally biased region" description="Polar residues" evidence="6">
    <location>
        <begin position="312"/>
        <end position="329"/>
    </location>
</feature>
<keyword evidence="2 5" id="KW-0728">SH3 domain</keyword>
<dbReference type="SMART" id="SM00326">
    <property type="entry name" value="SH3"/>
    <property type="match status" value="4"/>
</dbReference>
<keyword evidence="7" id="KW-1133">Transmembrane helix</keyword>
<feature type="compositionally biased region" description="Basic and acidic residues" evidence="6">
    <location>
        <begin position="1271"/>
        <end position="1280"/>
    </location>
</feature>
<sequence length="1587" mass="168777">DVIEGGSWTRASTSNLPVLAVTGSGDTGLQSDLQSHGHGSIDNADATAIQQQQQAGPDTGLEADLQSQAIDKTSDFDSFESFDALSLPKQQQQVLAGSEAASSKTASTSTSSLFSTVQETRVFDSFDALPSPEQPPPESDTLLPSLEGKVADSQSHNVLRPSFSAPPLQDLTLTDGSGARKVLETSTFSQAVETTTWKESSSISSTRDETSALPASSLHGNSEGLEPSFVLRFASSDSEHGGGGGNAATAVESSRHNSVASSLEAAAASGATNMAGQNVTATSSEPDTSSLGAGTSVFYDPAASDEGKQAPGVNSTSQDTPTPFLTSSPVVRDDTAATADVVTTSATDFQGADVSSNDSLLVIPSTGSGIEDNFTSGSGVSGVTEGLPDGSGETVSSGDISLTTTTTKVVVPSLTDITPTPTSGVICSPSVVPTSGIRNGSAGGINGSADALQDSLIIIIPVCLTFVFLVVVVIIMALLCYRRRKKKRILKQESKSSNEDLWVEPLAEQVPVISVSAAESSAAYEPLYKTEPQDELPVYRVIHEFPTQQETQLPLTPGDLVHVEETADNGWWRGRVKGKERSGWFPSSFLEEVGDQAPDKDTEASTEVDGEAVSSDQQNPKPRISSFLIRKKQGNRSLKENSFSLKNLNPQKKPSATVTRSASALTPVAPLLQLPALTHTNEDFSTSVQGKHFKAVFAYKAAFRGELSLREGDVLLGKERDRNGWMLGRKLKTGEEGWFPAVYVDQLSGDVAAEEKKDQHHAGPQLDQEVYGLLAVNRNKSPDQAWVGIAHRAVQSHAGQTDTDLSFKMGDVLTVFEALDSGWWLGCHGDAVGWFPGAYVELLEEKSDGNKDLLDSLHLLPLRKDPSKQAWEERVPASQRSSVASFNSDTKDLAAPTSTPSTPATLLCRERRVRWECTGDGDLVQEFQTRPPSTGATTSKSRSSSVGSMDRLEKPGPEGKENDASAVNVTPVKKPRKPKVVRIPKEKVGLDKISSCPAPSRRPPGECSSSSKTDGVDSSDGSATTDPKRNVHDNDTTDASCDDSGSKNLKEKASAEKAEGAGSKTETPESVSASPSTPKEDDVSNPDWDEPTSSHASEAAEKVELSDHDTEDDFASSILSDPLFGSGSIKLDIPGLTEDLNSNPDLKDKDKEQVHGQYSDLSSAVQEETSLTESVPSLGFIPSNSKSLETVFADQATVNGMSEDATSSSTAQPHEGGETPKDDSKGGEDDRVLATLDHVSDENPSTSVDKYWDSETPSETSTTSQQPISSVEDKDRKESEDGNVSTPASSDSGTNDEKASPGLSDTRSPANHRQNQPYWKFQSSDSQKQGIKPVRLTKVAPPVVPGARTAQEGTAGAVEVPPAGTSGRVSKIVHQINRMASFDEQTPSRRPSLQHSIGERRGHDDTLSISSSVISEVLDTSMSKLSDYAASDMSMERERGTGHRANGRVRACDKHTDGIASLNSSFSSQTDRDDSHSEHSKGRESSRVSPPRHSSKKTRAPPPPKSPPPSPNRKLETPQTQILWLAEQDYTAQHEGELSFKAGAFISQISQNVERPGWLLGMLTDGVTGYFPAGLVTAPTSQIQTEL</sequence>
<feature type="compositionally biased region" description="Low complexity" evidence="6">
    <location>
        <begin position="893"/>
        <end position="905"/>
    </location>
</feature>
<feature type="compositionally biased region" description="Low complexity" evidence="6">
    <location>
        <begin position="375"/>
        <end position="384"/>
    </location>
</feature>
<feature type="domain" description="SH3" evidence="8">
    <location>
        <begin position="534"/>
        <end position="595"/>
    </location>
</feature>
<feature type="compositionally biased region" description="Basic and acidic residues" evidence="6">
    <location>
        <begin position="1145"/>
        <end position="1154"/>
    </location>
</feature>
<feature type="transmembrane region" description="Helical" evidence="7">
    <location>
        <begin position="456"/>
        <end position="481"/>
    </location>
</feature>
<protein>
    <recommendedName>
        <fullName evidence="8">SH3 domain-containing protein</fullName>
    </recommendedName>
</protein>
<feature type="compositionally biased region" description="Polar residues" evidence="6">
    <location>
        <begin position="878"/>
        <end position="888"/>
    </location>
</feature>
<dbReference type="SUPFAM" id="SSF50044">
    <property type="entry name" value="SH3-domain"/>
    <property type="match status" value="4"/>
</dbReference>
<evidence type="ECO:0000256" key="2">
    <source>
        <dbReference type="ARBA" id="ARBA00022443"/>
    </source>
</evidence>
<feature type="region of interest" description="Disordered" evidence="6">
    <location>
        <begin position="868"/>
        <end position="905"/>
    </location>
</feature>
<evidence type="ECO:0000256" key="3">
    <source>
        <dbReference type="ARBA" id="ARBA00023054"/>
    </source>
</evidence>
<dbReference type="InterPro" id="IPR036028">
    <property type="entry name" value="SH3-like_dom_sf"/>
</dbReference>
<feature type="region of interest" description="Disordered" evidence="6">
    <location>
        <begin position="372"/>
        <end position="399"/>
    </location>
</feature>
<feature type="compositionally biased region" description="Basic and acidic residues" evidence="6">
    <location>
        <begin position="1044"/>
        <end position="1059"/>
    </location>
</feature>
<feature type="compositionally biased region" description="Pro residues" evidence="6">
    <location>
        <begin position="1500"/>
        <end position="1511"/>
    </location>
</feature>
<feature type="compositionally biased region" description="Polar residues" evidence="6">
    <location>
        <begin position="1068"/>
        <end position="1077"/>
    </location>
</feature>
<feature type="compositionally biased region" description="Basic and acidic residues" evidence="6">
    <location>
        <begin position="1470"/>
        <end position="1486"/>
    </location>
</feature>
<dbReference type="PANTHER" id="PTHR14167">
    <property type="entry name" value="SH3 DOMAIN-CONTAINING"/>
    <property type="match status" value="1"/>
</dbReference>
<feature type="compositionally biased region" description="Basic residues" evidence="6">
    <location>
        <begin position="973"/>
        <end position="982"/>
    </location>
</feature>
<evidence type="ECO:0000256" key="5">
    <source>
        <dbReference type="PROSITE-ProRule" id="PRU00192"/>
    </source>
</evidence>
<evidence type="ECO:0000256" key="6">
    <source>
        <dbReference type="SAM" id="MobiDB-lite"/>
    </source>
</evidence>
<comment type="subcellular location">
    <subcellularLocation>
        <location evidence="1">Membrane</location>
        <topology evidence="1">Peripheral membrane protein</topology>
    </subcellularLocation>
</comment>
<evidence type="ECO:0000313" key="10">
    <source>
        <dbReference type="Proteomes" id="UP001519460"/>
    </source>
</evidence>
<feature type="region of interest" description="Disordered" evidence="6">
    <location>
        <begin position="1429"/>
        <end position="1517"/>
    </location>
</feature>
<feature type="domain" description="SH3" evidence="8">
    <location>
        <begin position="1519"/>
        <end position="1581"/>
    </location>
</feature>
<dbReference type="Pfam" id="PF14604">
    <property type="entry name" value="SH3_9"/>
    <property type="match status" value="3"/>
</dbReference>
<gene>
    <name evidence="9" type="ORF">BaRGS_00034231</name>
</gene>
<dbReference type="InterPro" id="IPR050384">
    <property type="entry name" value="Endophilin_SH3RF"/>
</dbReference>
<feature type="domain" description="SH3" evidence="8">
    <location>
        <begin position="786"/>
        <end position="845"/>
    </location>
</feature>
<feature type="compositionally biased region" description="Basic and acidic residues" evidence="6">
    <location>
        <begin position="950"/>
        <end position="963"/>
    </location>
</feature>
<dbReference type="EMBL" id="JACVVK020000434">
    <property type="protein sequence ID" value="KAK7474537.1"/>
    <property type="molecule type" value="Genomic_DNA"/>
</dbReference>
<evidence type="ECO:0000256" key="7">
    <source>
        <dbReference type="SAM" id="Phobius"/>
    </source>
</evidence>
<feature type="region of interest" description="Disordered" evidence="6">
    <location>
        <begin position="923"/>
        <end position="1409"/>
    </location>
</feature>
<evidence type="ECO:0000313" key="9">
    <source>
        <dbReference type="EMBL" id="KAK7474537.1"/>
    </source>
</evidence>
<feature type="region of interest" description="Disordered" evidence="6">
    <location>
        <begin position="191"/>
        <end position="223"/>
    </location>
</feature>
<feature type="compositionally biased region" description="Polar residues" evidence="6">
    <location>
        <begin position="1303"/>
        <end position="1329"/>
    </location>
</feature>
<feature type="compositionally biased region" description="Polar residues" evidence="6">
    <location>
        <begin position="1196"/>
        <end position="1212"/>
    </location>
</feature>
<evidence type="ECO:0000256" key="4">
    <source>
        <dbReference type="ARBA" id="ARBA00023136"/>
    </source>
</evidence>
<dbReference type="PROSITE" id="PS50002">
    <property type="entry name" value="SH3"/>
    <property type="match status" value="4"/>
</dbReference>
<dbReference type="PANTHER" id="PTHR14167:SF81">
    <property type="entry name" value="ENDOPHILIN-A"/>
    <property type="match status" value="1"/>
</dbReference>
<feature type="compositionally biased region" description="Basic and acidic residues" evidence="6">
    <location>
        <begin position="1215"/>
        <end position="1232"/>
    </location>
</feature>
<feature type="compositionally biased region" description="Basic and acidic residues" evidence="6">
    <location>
        <begin position="1098"/>
        <end position="1108"/>
    </location>
</feature>
<reference evidence="9 10" key="1">
    <citation type="journal article" date="2023" name="Sci. Data">
        <title>Genome assembly of the Korean intertidal mud-creeper Batillaria attramentaria.</title>
        <authorList>
            <person name="Patra A.K."/>
            <person name="Ho P.T."/>
            <person name="Jun S."/>
            <person name="Lee S.J."/>
            <person name="Kim Y."/>
            <person name="Won Y.J."/>
        </authorList>
    </citation>
    <scope>NUCLEOTIDE SEQUENCE [LARGE SCALE GENOMIC DNA]</scope>
    <source>
        <strain evidence="9">Wonlab-2016</strain>
    </source>
</reference>
<feature type="compositionally biased region" description="Basic and acidic residues" evidence="6">
    <location>
        <begin position="1026"/>
        <end position="1035"/>
    </location>
</feature>
<keyword evidence="7" id="KW-0812">Transmembrane</keyword>
<keyword evidence="3" id="KW-0175">Coiled coil</keyword>
<keyword evidence="4 7" id="KW-0472">Membrane</keyword>
<dbReference type="CDD" id="cd00174">
    <property type="entry name" value="SH3"/>
    <property type="match status" value="4"/>
</dbReference>
<feature type="compositionally biased region" description="Polar residues" evidence="6">
    <location>
        <begin position="1159"/>
        <end position="1175"/>
    </location>
</feature>
<feature type="compositionally biased region" description="Basic and acidic residues" evidence="6">
    <location>
        <begin position="1397"/>
        <end position="1406"/>
    </location>
</feature>
<evidence type="ECO:0000256" key="1">
    <source>
        <dbReference type="ARBA" id="ARBA00004170"/>
    </source>
</evidence>
<feature type="compositionally biased region" description="Low complexity" evidence="6">
    <location>
        <begin position="933"/>
        <end position="948"/>
    </location>
</feature>
<comment type="caution">
    <text evidence="9">The sequence shown here is derived from an EMBL/GenBank/DDBJ whole genome shotgun (WGS) entry which is preliminary data.</text>
</comment>
<feature type="compositionally biased region" description="Low complexity" evidence="6">
    <location>
        <begin position="1008"/>
        <end position="1022"/>
    </location>
</feature>
<keyword evidence="10" id="KW-1185">Reference proteome</keyword>